<comment type="subcellular location">
    <subcellularLocation>
        <location evidence="1">Nucleus</location>
        <location evidence="1">Nucleolus</location>
    </subcellularLocation>
</comment>
<sequence>MSKFLSFFNICSISNNIDNFGVSPDSVSGSIIHTLDQNIVIRKELSSLREVQSWTIEELKLSHKVVYDFKSKKYVGVFNKYLICWDEGDQQIKKGKIKLPRAVEDIISLEDKHTILVYKDGTCESLENCSTPRDTNWTPVGDEQTHQINKIACFNVPGDRIMMTYFLRDRSTGEMEFVYFLLNVDTLTPTDTIHRVKIGRPECKLSAFIAVEGDTFPSVVTIWSDERIFVLTINPDESAPSSLGKFVGMFKCLRVNKPMTVVAVGKNCIAIYGGVTQQDGASLILYNTRITHQIVLCRQNFKVYFDNCRLWVIGKYLLMGAGQRLSCLPFRISPEKLSDIIGSKRSIELSPNSFIGTVIKDRINEEKELEEYVTFSGEMAKFDSSVTSNENDVLMKYEMVTQNRFNDPIEIPEVYLNHMRWLYSRNVDVDVVQNESLSQLIKTKTVVHPKDRVFYTEEITVLTEALEECGKSDTEITEHVIPLLIKANLPDELAICLRKYTNISEQMLAKSLQFFIKLRESDTKSALINRVLACSFNKDLIKDHFRTNLSLDNAIYLLEHIHRLLSTEQIEDSPQYGDDFDSDTFLINWFTALLEAHYQQFLLARDRALSDKILKWKTLIDSFVSGILNMKPVASRLTSLVNGTATATLNENAGSKWYTVEVVKLY</sequence>
<keyword evidence="10" id="KW-1185">Reference proteome</keyword>
<feature type="domain" description="Nucleolar protein 11 N-terminal" evidence="7">
    <location>
        <begin position="1"/>
        <end position="331"/>
    </location>
</feature>
<evidence type="ECO:0000259" key="7">
    <source>
        <dbReference type="Pfam" id="PF08168"/>
    </source>
</evidence>
<evidence type="ECO:0000313" key="10">
    <source>
        <dbReference type="Proteomes" id="UP001151699"/>
    </source>
</evidence>
<keyword evidence="6" id="KW-0539">Nucleus</keyword>
<keyword evidence="2" id="KW-0698">rRNA processing</keyword>
<dbReference type="AlphaFoldDB" id="A0A9Q0N041"/>
<keyword evidence="4" id="KW-0010">Activator</keyword>
<dbReference type="GO" id="GO:0030490">
    <property type="term" value="P:maturation of SSU-rRNA"/>
    <property type="evidence" value="ECO:0007669"/>
    <property type="project" value="InterPro"/>
</dbReference>
<dbReference type="PANTHER" id="PTHR15633:SF2">
    <property type="entry name" value="NUCLEOLAR PROTEIN 11"/>
    <property type="match status" value="1"/>
</dbReference>
<dbReference type="Proteomes" id="UP001151699">
    <property type="component" value="Chromosome B"/>
</dbReference>
<evidence type="ECO:0000256" key="2">
    <source>
        <dbReference type="ARBA" id="ARBA00022552"/>
    </source>
</evidence>
<evidence type="ECO:0000256" key="1">
    <source>
        <dbReference type="ARBA" id="ARBA00004604"/>
    </source>
</evidence>
<evidence type="ECO:0000256" key="4">
    <source>
        <dbReference type="ARBA" id="ARBA00023159"/>
    </source>
</evidence>
<protein>
    <recommendedName>
        <fullName evidence="11">Nucleolar protein 11</fullName>
    </recommendedName>
</protein>
<evidence type="ECO:0000256" key="5">
    <source>
        <dbReference type="ARBA" id="ARBA00023163"/>
    </source>
</evidence>
<gene>
    <name evidence="9" type="ORF">Bhyg_06054</name>
</gene>
<dbReference type="GO" id="GO:0005730">
    <property type="term" value="C:nucleolus"/>
    <property type="evidence" value="ECO:0007669"/>
    <property type="project" value="UniProtKB-SubCell"/>
</dbReference>
<evidence type="ECO:0000256" key="3">
    <source>
        <dbReference type="ARBA" id="ARBA00023015"/>
    </source>
</evidence>
<feature type="domain" description="Nucleolar protein 11 C-terminal" evidence="8">
    <location>
        <begin position="461"/>
        <end position="666"/>
    </location>
</feature>
<evidence type="ECO:0000259" key="8">
    <source>
        <dbReference type="Pfam" id="PF20998"/>
    </source>
</evidence>
<evidence type="ECO:0000256" key="6">
    <source>
        <dbReference type="ARBA" id="ARBA00023242"/>
    </source>
</evidence>
<dbReference type="InterPro" id="IPR048897">
    <property type="entry name" value="Nol11_C"/>
</dbReference>
<accession>A0A9Q0N041</accession>
<keyword evidence="5" id="KW-0804">Transcription</keyword>
<evidence type="ECO:0008006" key="11">
    <source>
        <dbReference type="Google" id="ProtNLM"/>
    </source>
</evidence>
<comment type="caution">
    <text evidence="9">The sequence shown here is derived from an EMBL/GenBank/DDBJ whole genome shotgun (WGS) entry which is preliminary data.</text>
</comment>
<proteinExistence type="predicted"/>
<name>A0A9Q0N041_9DIPT</name>
<dbReference type="EMBL" id="WJQU01000002">
    <property type="protein sequence ID" value="KAJ6641119.1"/>
    <property type="molecule type" value="Genomic_DNA"/>
</dbReference>
<organism evidence="9 10">
    <name type="scientific">Pseudolycoriella hygida</name>
    <dbReference type="NCBI Taxonomy" id="35572"/>
    <lineage>
        <taxon>Eukaryota</taxon>
        <taxon>Metazoa</taxon>
        <taxon>Ecdysozoa</taxon>
        <taxon>Arthropoda</taxon>
        <taxon>Hexapoda</taxon>
        <taxon>Insecta</taxon>
        <taxon>Pterygota</taxon>
        <taxon>Neoptera</taxon>
        <taxon>Endopterygota</taxon>
        <taxon>Diptera</taxon>
        <taxon>Nematocera</taxon>
        <taxon>Sciaroidea</taxon>
        <taxon>Sciaridae</taxon>
        <taxon>Pseudolycoriella</taxon>
    </lineage>
</organism>
<dbReference type="InterPro" id="IPR012584">
    <property type="entry name" value="NOL11_N"/>
</dbReference>
<dbReference type="OrthoDB" id="6502630at2759"/>
<dbReference type="Pfam" id="PF08168">
    <property type="entry name" value="NOL11_N"/>
    <property type="match status" value="1"/>
</dbReference>
<dbReference type="Pfam" id="PF20998">
    <property type="entry name" value="Nol11_C"/>
    <property type="match status" value="1"/>
</dbReference>
<dbReference type="GO" id="GO:0003723">
    <property type="term" value="F:RNA binding"/>
    <property type="evidence" value="ECO:0007669"/>
    <property type="project" value="TreeGrafter"/>
</dbReference>
<reference evidence="9" key="1">
    <citation type="submission" date="2022-07" db="EMBL/GenBank/DDBJ databases">
        <authorList>
            <person name="Trinca V."/>
            <person name="Uliana J.V.C."/>
            <person name="Torres T.T."/>
            <person name="Ward R.J."/>
            <person name="Monesi N."/>
        </authorList>
    </citation>
    <scope>NUCLEOTIDE SEQUENCE</scope>
    <source>
        <strain evidence="9">HSMRA1968</strain>
        <tissue evidence="9">Whole embryos</tissue>
    </source>
</reference>
<dbReference type="PANTHER" id="PTHR15633">
    <property type="entry name" value="NUCLEOLAR PROTEIN 11"/>
    <property type="match status" value="1"/>
</dbReference>
<dbReference type="InterPro" id="IPR042859">
    <property type="entry name" value="NOL11"/>
</dbReference>
<keyword evidence="3" id="KW-0805">Transcription regulation</keyword>
<evidence type="ECO:0000313" key="9">
    <source>
        <dbReference type="EMBL" id="KAJ6641119.1"/>
    </source>
</evidence>